<comment type="caution">
    <text evidence="8">The sequence shown here is derived from an EMBL/GenBank/DDBJ whole genome shotgun (WGS) entry which is preliminary data.</text>
</comment>
<dbReference type="CDD" id="cd02956">
    <property type="entry name" value="ybbN"/>
    <property type="match status" value="1"/>
</dbReference>
<dbReference type="Pfam" id="PF14559">
    <property type="entry name" value="TPR_19"/>
    <property type="match status" value="1"/>
</dbReference>
<dbReference type="RefSeq" id="WP_134673061.1">
    <property type="nucleotide sequence ID" value="NZ_SPUH01000001.1"/>
</dbReference>
<dbReference type="InterPro" id="IPR036249">
    <property type="entry name" value="Thioredoxin-like_sf"/>
</dbReference>
<keyword evidence="5" id="KW-0676">Redox-active center</keyword>
<dbReference type="PANTHER" id="PTHR45663">
    <property type="entry name" value="GEO12009P1"/>
    <property type="match status" value="1"/>
</dbReference>
<dbReference type="InterPro" id="IPR017937">
    <property type="entry name" value="Thioredoxin_CS"/>
</dbReference>
<evidence type="ECO:0000313" key="8">
    <source>
        <dbReference type="EMBL" id="TKS53677.1"/>
    </source>
</evidence>
<feature type="domain" description="Thioredoxin" evidence="7">
    <location>
        <begin position="1"/>
        <end position="114"/>
    </location>
</feature>
<dbReference type="InterPro" id="IPR013766">
    <property type="entry name" value="Thioredoxin_domain"/>
</dbReference>
<dbReference type="SUPFAM" id="SSF52833">
    <property type="entry name" value="Thioredoxin-like"/>
    <property type="match status" value="1"/>
</dbReference>
<protein>
    <recommendedName>
        <fullName evidence="6">Thioredoxin</fullName>
    </recommendedName>
</protein>
<dbReference type="EMBL" id="SPUH01000001">
    <property type="protein sequence ID" value="TKS53677.1"/>
    <property type="molecule type" value="Genomic_DNA"/>
</dbReference>
<evidence type="ECO:0000313" key="9">
    <source>
        <dbReference type="Proteomes" id="UP000298681"/>
    </source>
</evidence>
<dbReference type="AlphaFoldDB" id="A0A4Z1RG69"/>
<evidence type="ECO:0000256" key="3">
    <source>
        <dbReference type="ARBA" id="ARBA00022982"/>
    </source>
</evidence>
<evidence type="ECO:0000256" key="2">
    <source>
        <dbReference type="ARBA" id="ARBA00022448"/>
    </source>
</evidence>
<dbReference type="GO" id="GO:0006950">
    <property type="term" value="P:response to stress"/>
    <property type="evidence" value="ECO:0007669"/>
    <property type="project" value="UniProtKB-ARBA"/>
</dbReference>
<dbReference type="NCBIfam" id="TIGR01068">
    <property type="entry name" value="thioredoxin"/>
    <property type="match status" value="1"/>
</dbReference>
<evidence type="ECO:0000259" key="7">
    <source>
        <dbReference type="PROSITE" id="PS51352"/>
    </source>
</evidence>
<dbReference type="PROSITE" id="PS00194">
    <property type="entry name" value="THIOREDOXIN_1"/>
    <property type="match status" value="1"/>
</dbReference>
<dbReference type="Proteomes" id="UP000298681">
    <property type="component" value="Unassembled WGS sequence"/>
</dbReference>
<evidence type="ECO:0000256" key="4">
    <source>
        <dbReference type="ARBA" id="ARBA00023157"/>
    </source>
</evidence>
<dbReference type="SUPFAM" id="SSF48452">
    <property type="entry name" value="TPR-like"/>
    <property type="match status" value="1"/>
</dbReference>
<accession>A0A4Z1RG69</accession>
<dbReference type="GO" id="GO:0015035">
    <property type="term" value="F:protein-disulfide reductase activity"/>
    <property type="evidence" value="ECO:0007669"/>
    <property type="project" value="UniProtKB-UniRule"/>
</dbReference>
<sequence>MTAQPAHVFDATAANFETEVLQKSMEVPVLLDFWAEWCGPCKTLGPVLEKLAAEYAGAFVLAKVDVDREQQIAAAFQIRSVPTVFLLVGGQPVDGFPGAVPEGQLREFLARHGIQPAPAVEEAVEDAPLDPAAEVARLRAAVSAEPDKDELRLDLVLALLRTGEADEAERLLDALPANLATDDRSVQARARLGFAALLKGAPSGGELEQAIAADPADLRARHLLGVRGIVEGDPEAGLEQFIEMLRQNRDYENGLPRRSLIDAFRVVEDAELVSRYRRRMASLLF</sequence>
<name>A0A4Z1RG69_9GAMM</name>
<proteinExistence type="inferred from homology"/>
<evidence type="ECO:0000256" key="5">
    <source>
        <dbReference type="ARBA" id="ARBA00023284"/>
    </source>
</evidence>
<keyword evidence="3" id="KW-0249">Electron transport</keyword>
<reference evidence="8 9" key="1">
    <citation type="submission" date="2019-01" db="EMBL/GenBank/DDBJ databases">
        <authorList>
            <person name="Zhang S."/>
        </authorList>
    </citation>
    <scope>NUCLEOTIDE SEQUENCE [LARGE SCALE GENOMIC DNA]</scope>
    <source>
        <strain evidence="8 9">1626</strain>
    </source>
</reference>
<dbReference type="Pfam" id="PF00085">
    <property type="entry name" value="Thioredoxin"/>
    <property type="match status" value="1"/>
</dbReference>
<dbReference type="PANTHER" id="PTHR45663:SF11">
    <property type="entry name" value="GEO12009P1"/>
    <property type="match status" value="1"/>
</dbReference>
<keyword evidence="9" id="KW-1185">Reference proteome</keyword>
<dbReference type="PROSITE" id="PS51352">
    <property type="entry name" value="THIOREDOXIN_2"/>
    <property type="match status" value="1"/>
</dbReference>
<dbReference type="FunFam" id="3.40.30.10:FF:000001">
    <property type="entry name" value="Thioredoxin"/>
    <property type="match status" value="1"/>
</dbReference>
<dbReference type="InterPro" id="IPR011990">
    <property type="entry name" value="TPR-like_helical_dom_sf"/>
</dbReference>
<organism evidence="8 9">
    <name type="scientific">Luteimonas yindakuii</name>
    <dbReference type="NCBI Taxonomy" id="2565782"/>
    <lineage>
        <taxon>Bacteria</taxon>
        <taxon>Pseudomonadati</taxon>
        <taxon>Pseudomonadota</taxon>
        <taxon>Gammaproteobacteria</taxon>
        <taxon>Lysobacterales</taxon>
        <taxon>Lysobacteraceae</taxon>
        <taxon>Luteimonas</taxon>
    </lineage>
</organism>
<dbReference type="Pfam" id="PF14561">
    <property type="entry name" value="TPR_20"/>
    <property type="match status" value="1"/>
</dbReference>
<dbReference type="GO" id="GO:0005737">
    <property type="term" value="C:cytoplasm"/>
    <property type="evidence" value="ECO:0007669"/>
    <property type="project" value="TreeGrafter"/>
</dbReference>
<dbReference type="Gene3D" id="1.25.40.10">
    <property type="entry name" value="Tetratricopeptide repeat domain"/>
    <property type="match status" value="1"/>
</dbReference>
<evidence type="ECO:0000256" key="1">
    <source>
        <dbReference type="ARBA" id="ARBA00008987"/>
    </source>
</evidence>
<comment type="similarity">
    <text evidence="1">Belongs to the thioredoxin family.</text>
</comment>
<evidence type="ECO:0000256" key="6">
    <source>
        <dbReference type="NCBIfam" id="TIGR01068"/>
    </source>
</evidence>
<keyword evidence="4" id="KW-1015">Disulfide bond</keyword>
<keyword evidence="2" id="KW-0813">Transport</keyword>
<dbReference type="PRINTS" id="PR00421">
    <property type="entry name" value="THIOREDOXIN"/>
</dbReference>
<gene>
    <name evidence="8" type="primary">trxA</name>
    <name evidence="8" type="ORF">E4582_02080</name>
</gene>
<dbReference type="InterPro" id="IPR005746">
    <property type="entry name" value="Thioredoxin"/>
</dbReference>
<dbReference type="Gene3D" id="3.40.30.10">
    <property type="entry name" value="Glutaredoxin"/>
    <property type="match status" value="1"/>
</dbReference>